<protein>
    <submittedName>
        <fullName evidence="1">Uncharacterized protein</fullName>
    </submittedName>
</protein>
<dbReference type="EMBL" id="CP023406">
    <property type="protein sequence ID" value="ATD67511.1"/>
    <property type="molecule type" value="Genomic_DNA"/>
</dbReference>
<evidence type="ECO:0000313" key="2">
    <source>
        <dbReference type="Proteomes" id="UP000218968"/>
    </source>
</evidence>
<evidence type="ECO:0000313" key="1">
    <source>
        <dbReference type="EMBL" id="ATD67511.1"/>
    </source>
</evidence>
<proteinExistence type="predicted"/>
<organism evidence="1 2">
    <name type="scientific">Luteimonas chenhongjianii</name>
    <dbReference type="NCBI Taxonomy" id="2006110"/>
    <lineage>
        <taxon>Bacteria</taxon>
        <taxon>Pseudomonadati</taxon>
        <taxon>Pseudomonadota</taxon>
        <taxon>Gammaproteobacteria</taxon>
        <taxon>Lysobacterales</taxon>
        <taxon>Lysobacteraceae</taxon>
        <taxon>Luteimonas</taxon>
    </lineage>
</organism>
<dbReference type="KEGG" id="lum:CNR27_08745"/>
<accession>A0A290XEL2</accession>
<name>A0A290XEL2_9GAMM</name>
<keyword evidence="2" id="KW-1185">Reference proteome</keyword>
<gene>
    <name evidence="1" type="ORF">CNR27_08745</name>
</gene>
<dbReference type="AlphaFoldDB" id="A0A290XEL2"/>
<dbReference type="RefSeq" id="WP_096298007.1">
    <property type="nucleotide sequence ID" value="NZ_CP023406.1"/>
</dbReference>
<sequence length="302" mass="33169">MSRKVAFPFLVLPENAVNLGAWLLGDPGKPLDQVEDIFENWDYARDLQVANSLRIDWDQSADSLQLPKADLRLRLVLIAGTGAGTLPRRQQRLAEFIVDPAASEVQVSAVIPGHLLSGRLRLTALLTLEGPLGAGSMLSPKVRGSRLWRSYRDVLIEDGGDSRFPVETVSFAEAFRGRPQERSPWFLHWRPGWPNADFSASVRLYVNADLPEVCARFVAGDAPTLQAILGDVMSQMIEPTLDKEGDTSLHDCEEGSVGRQVQRWIAASFPGQEYLSIKALREQNPGAFRAAILASAEVGVGQ</sequence>
<dbReference type="Proteomes" id="UP000218968">
    <property type="component" value="Chromosome"/>
</dbReference>
<reference evidence="2" key="1">
    <citation type="submission" date="2017-09" db="EMBL/GenBank/DDBJ databases">
        <title>Luteimonas liuhanmingii sp.nov., isolated from the intestinal contents of Tibetan Plateau Pika in Yushu, Qinghai Province, China.</title>
        <authorList>
            <person name="Gui Z."/>
        </authorList>
    </citation>
    <scope>NUCLEOTIDE SEQUENCE [LARGE SCALE GENOMIC DNA]</scope>
    <source>
        <strain evidence="2">100111</strain>
    </source>
</reference>
<dbReference type="OrthoDB" id="7768239at2"/>